<feature type="domain" description="Protein kinase" evidence="12">
    <location>
        <begin position="166"/>
        <end position="412"/>
    </location>
</feature>
<feature type="domain" description="SH2" evidence="11">
    <location>
        <begin position="58"/>
        <end position="154"/>
    </location>
</feature>
<dbReference type="PRINTS" id="PR00109">
    <property type="entry name" value="TYRKINASE"/>
</dbReference>
<dbReference type="InterPro" id="IPR036860">
    <property type="entry name" value="SH2_dom_sf"/>
</dbReference>
<dbReference type="InterPro" id="IPR050198">
    <property type="entry name" value="Non-receptor_tyrosine_kinases"/>
</dbReference>
<evidence type="ECO:0000256" key="3">
    <source>
        <dbReference type="ARBA" id="ARBA00022777"/>
    </source>
</evidence>
<comment type="similarity">
    <text evidence="9">Belongs to the protein kinase superfamily. Tyr protein kinase family.</text>
</comment>
<accession>A0A3P7ZCW1</accession>
<evidence type="ECO:0000313" key="14">
    <source>
        <dbReference type="Proteomes" id="UP000050761"/>
    </source>
</evidence>
<evidence type="ECO:0000256" key="6">
    <source>
        <dbReference type="ARBA" id="ARBA00051245"/>
    </source>
</evidence>
<keyword evidence="4 8" id="KW-0067">ATP-binding</keyword>
<dbReference type="CDD" id="cd10361">
    <property type="entry name" value="SH2_Fps_family"/>
    <property type="match status" value="1"/>
</dbReference>
<dbReference type="GO" id="GO:0004715">
    <property type="term" value="F:non-membrane spanning protein tyrosine kinase activity"/>
    <property type="evidence" value="ECO:0007669"/>
    <property type="project" value="UniProtKB-EC"/>
</dbReference>
<dbReference type="PROSITE" id="PS50011">
    <property type="entry name" value="PROTEIN_KINASE_DOM"/>
    <property type="match status" value="1"/>
</dbReference>
<dbReference type="InterPro" id="IPR020635">
    <property type="entry name" value="Tyr_kinase_cat_dom"/>
</dbReference>
<comment type="catalytic activity">
    <reaction evidence="6 9">
        <text>L-tyrosyl-[protein] + ATP = O-phospho-L-tyrosyl-[protein] + ADP + H(+)</text>
        <dbReference type="Rhea" id="RHEA:10596"/>
        <dbReference type="Rhea" id="RHEA-COMP:10136"/>
        <dbReference type="Rhea" id="RHEA-COMP:20101"/>
        <dbReference type="ChEBI" id="CHEBI:15378"/>
        <dbReference type="ChEBI" id="CHEBI:30616"/>
        <dbReference type="ChEBI" id="CHEBI:46858"/>
        <dbReference type="ChEBI" id="CHEBI:61978"/>
        <dbReference type="ChEBI" id="CHEBI:456216"/>
        <dbReference type="EC" id="2.7.10.2"/>
    </reaction>
</comment>
<sequence length="412" mass="46769">MESHKKKADSNKEAKESSDEETLDFKAIQGKGTKKADAVMSTDQALEKALMDIQKEEWFHGCLPFEDIVGLLKKDGDFLIRELVPKGNRSAMACVTVKTEGKAEDYPVHSLVQNNTHLFTLDGTNKNASIMDLVKFHYTSGIPVNKDVKLLRAIRRKPWELNGDRVKMVKKVGAGAYGEVWQGTMTEGQETIDVAIKVKKVNEDNKAMIDEMYKEARLMRQYKHKYAEDVRLGQPVRKLNREPRPGVSVQTKISFAIDVAVGLVYLHSKGCMHRDVACRNCLISEQDMVVKISDFGLSKQAPSYNIPATEKLPIRWQAPEVIATRVYTKKCDVYSYGITVWEIFNDGETPFKGIDNKTIREHIFDPNYRPAVDPDLPILVHCVIKTCWRGNPKRRPTMEQVARYLIDAPPEL</sequence>
<dbReference type="InterPro" id="IPR035849">
    <property type="entry name" value="Fes/Fps/Fer_SH2"/>
</dbReference>
<dbReference type="InterPro" id="IPR001245">
    <property type="entry name" value="Ser-Thr/Tyr_kinase_cat_dom"/>
</dbReference>
<keyword evidence="14" id="KW-1185">Reference proteome</keyword>
<dbReference type="SUPFAM" id="SSF56112">
    <property type="entry name" value="Protein kinase-like (PK-like)"/>
    <property type="match status" value="1"/>
</dbReference>
<dbReference type="InterPro" id="IPR017441">
    <property type="entry name" value="Protein_kinase_ATP_BS"/>
</dbReference>
<keyword evidence="7" id="KW-0727">SH2 domain</keyword>
<dbReference type="SUPFAM" id="SSF55550">
    <property type="entry name" value="SH2 domain"/>
    <property type="match status" value="1"/>
</dbReference>
<evidence type="ECO:0000256" key="5">
    <source>
        <dbReference type="ARBA" id="ARBA00023137"/>
    </source>
</evidence>
<evidence type="ECO:0000256" key="9">
    <source>
        <dbReference type="RuleBase" id="RU362096"/>
    </source>
</evidence>
<evidence type="ECO:0000313" key="13">
    <source>
        <dbReference type="EMBL" id="VDO98301.1"/>
    </source>
</evidence>
<organism evidence="14 15">
    <name type="scientific">Heligmosomoides polygyrus</name>
    <name type="common">Parasitic roundworm</name>
    <dbReference type="NCBI Taxonomy" id="6339"/>
    <lineage>
        <taxon>Eukaryota</taxon>
        <taxon>Metazoa</taxon>
        <taxon>Ecdysozoa</taxon>
        <taxon>Nematoda</taxon>
        <taxon>Chromadorea</taxon>
        <taxon>Rhabditida</taxon>
        <taxon>Rhabditina</taxon>
        <taxon>Rhabditomorpha</taxon>
        <taxon>Strongyloidea</taxon>
        <taxon>Heligmosomidae</taxon>
        <taxon>Heligmosomoides</taxon>
    </lineage>
</organism>
<reference evidence="15" key="2">
    <citation type="submission" date="2019-09" db="UniProtKB">
        <authorList>
            <consortium name="WormBaseParasite"/>
        </authorList>
    </citation>
    <scope>IDENTIFICATION</scope>
</reference>
<dbReference type="PANTHER" id="PTHR24418">
    <property type="entry name" value="TYROSINE-PROTEIN KINASE"/>
    <property type="match status" value="1"/>
</dbReference>
<evidence type="ECO:0000256" key="7">
    <source>
        <dbReference type="PROSITE-ProRule" id="PRU00191"/>
    </source>
</evidence>
<dbReference type="GO" id="GO:0005524">
    <property type="term" value="F:ATP binding"/>
    <property type="evidence" value="ECO:0007669"/>
    <property type="project" value="UniProtKB-UniRule"/>
</dbReference>
<keyword evidence="5 9" id="KW-0829">Tyrosine-protein kinase</keyword>
<evidence type="ECO:0000256" key="8">
    <source>
        <dbReference type="PROSITE-ProRule" id="PRU10141"/>
    </source>
</evidence>
<dbReference type="Gene3D" id="1.10.510.10">
    <property type="entry name" value="Transferase(Phosphotransferase) domain 1"/>
    <property type="match status" value="1"/>
</dbReference>
<keyword evidence="3 9" id="KW-0418">Kinase</keyword>
<dbReference type="InterPro" id="IPR000719">
    <property type="entry name" value="Prot_kinase_dom"/>
</dbReference>
<evidence type="ECO:0000256" key="2">
    <source>
        <dbReference type="ARBA" id="ARBA00022741"/>
    </source>
</evidence>
<dbReference type="SMART" id="SM00219">
    <property type="entry name" value="TyrKc"/>
    <property type="match status" value="1"/>
</dbReference>
<dbReference type="AlphaFoldDB" id="A0A183FZ94"/>
<evidence type="ECO:0000313" key="15">
    <source>
        <dbReference type="WBParaSite" id="HPBE_0001404701-mRNA-1"/>
    </source>
</evidence>
<accession>A0A183FZ94</accession>
<dbReference type="InterPro" id="IPR000980">
    <property type="entry name" value="SH2"/>
</dbReference>
<dbReference type="PROSITE" id="PS00109">
    <property type="entry name" value="PROTEIN_KINASE_TYR"/>
    <property type="match status" value="1"/>
</dbReference>
<reference evidence="13 14" key="1">
    <citation type="submission" date="2018-11" db="EMBL/GenBank/DDBJ databases">
        <authorList>
            <consortium name="Pathogen Informatics"/>
        </authorList>
    </citation>
    <scope>NUCLEOTIDE SEQUENCE [LARGE SCALE GENOMIC DNA]</scope>
</reference>
<dbReference type="InterPro" id="IPR008266">
    <property type="entry name" value="Tyr_kinase_AS"/>
</dbReference>
<dbReference type="Pfam" id="PF07714">
    <property type="entry name" value="PK_Tyr_Ser-Thr"/>
    <property type="match status" value="1"/>
</dbReference>
<dbReference type="EC" id="2.7.10.2" evidence="9"/>
<evidence type="ECO:0000259" key="11">
    <source>
        <dbReference type="PROSITE" id="PS50001"/>
    </source>
</evidence>
<dbReference type="InterPro" id="IPR011009">
    <property type="entry name" value="Kinase-like_dom_sf"/>
</dbReference>
<feature type="binding site" evidence="8">
    <location>
        <position position="197"/>
    </location>
    <ligand>
        <name>ATP</name>
        <dbReference type="ChEBI" id="CHEBI:30616"/>
    </ligand>
</feature>
<feature type="compositionally biased region" description="Basic and acidic residues" evidence="10">
    <location>
        <begin position="1"/>
        <end position="17"/>
    </location>
</feature>
<gene>
    <name evidence="13" type="ORF">HPBE_LOCUS14048</name>
</gene>
<dbReference type="Proteomes" id="UP000050761">
    <property type="component" value="Unassembled WGS sequence"/>
</dbReference>
<keyword evidence="2 8" id="KW-0547">Nucleotide-binding</keyword>
<dbReference type="OrthoDB" id="5863201at2759"/>
<dbReference type="WBParaSite" id="HPBE_0001404701-mRNA-1">
    <property type="protein sequence ID" value="HPBE_0001404701-mRNA-1"/>
    <property type="gene ID" value="HPBE_0001404701"/>
</dbReference>
<evidence type="ECO:0000256" key="4">
    <source>
        <dbReference type="ARBA" id="ARBA00022840"/>
    </source>
</evidence>
<feature type="region of interest" description="Disordered" evidence="10">
    <location>
        <begin position="1"/>
        <end position="26"/>
    </location>
</feature>
<protein>
    <recommendedName>
        <fullName evidence="9">Tyrosine-protein kinase</fullName>
        <ecNumber evidence="9">2.7.10.2</ecNumber>
    </recommendedName>
</protein>
<name>A0A183FZ94_HELPZ</name>
<evidence type="ECO:0000256" key="10">
    <source>
        <dbReference type="SAM" id="MobiDB-lite"/>
    </source>
</evidence>
<evidence type="ECO:0000256" key="1">
    <source>
        <dbReference type="ARBA" id="ARBA00022679"/>
    </source>
</evidence>
<dbReference type="PROSITE" id="PS50001">
    <property type="entry name" value="SH2"/>
    <property type="match status" value="1"/>
</dbReference>
<dbReference type="PROSITE" id="PS00107">
    <property type="entry name" value="PROTEIN_KINASE_ATP"/>
    <property type="match status" value="1"/>
</dbReference>
<dbReference type="Gene3D" id="3.30.200.20">
    <property type="entry name" value="Phosphorylase Kinase, domain 1"/>
    <property type="match status" value="1"/>
</dbReference>
<evidence type="ECO:0000259" key="12">
    <source>
        <dbReference type="PROSITE" id="PS50011"/>
    </source>
</evidence>
<dbReference type="SMART" id="SM00252">
    <property type="entry name" value="SH2"/>
    <property type="match status" value="1"/>
</dbReference>
<dbReference type="EMBL" id="UZAH01028181">
    <property type="protein sequence ID" value="VDO98301.1"/>
    <property type="molecule type" value="Genomic_DNA"/>
</dbReference>
<keyword evidence="1 9" id="KW-0808">Transferase</keyword>
<proteinExistence type="inferred from homology"/>
<dbReference type="Gene3D" id="3.30.505.10">
    <property type="entry name" value="SH2 domain"/>
    <property type="match status" value="1"/>
</dbReference>